<protein>
    <recommendedName>
        <fullName evidence="3">DDE Tnp4 domain-containing protein</fullName>
    </recommendedName>
</protein>
<proteinExistence type="predicted"/>
<evidence type="ECO:0000259" key="3">
    <source>
        <dbReference type="Pfam" id="PF13359"/>
    </source>
</evidence>
<evidence type="ECO:0000256" key="2">
    <source>
        <dbReference type="ARBA" id="ARBA00022723"/>
    </source>
</evidence>
<dbReference type="Pfam" id="PF13359">
    <property type="entry name" value="DDE_Tnp_4"/>
    <property type="match status" value="1"/>
</dbReference>
<keyword evidence="2" id="KW-0479">Metal-binding</keyword>
<organism evidence="4 5">
    <name type="scientific">Plasmodiophora brassicae</name>
    <name type="common">Clubroot disease agent</name>
    <dbReference type="NCBI Taxonomy" id="37360"/>
    <lineage>
        <taxon>Eukaryota</taxon>
        <taxon>Sar</taxon>
        <taxon>Rhizaria</taxon>
        <taxon>Endomyxa</taxon>
        <taxon>Phytomyxea</taxon>
        <taxon>Plasmodiophorida</taxon>
        <taxon>Plasmodiophoridae</taxon>
        <taxon>Plasmodiophora</taxon>
    </lineage>
</organism>
<dbReference type="GO" id="GO:0046872">
    <property type="term" value="F:metal ion binding"/>
    <property type="evidence" value="ECO:0007669"/>
    <property type="project" value="UniProtKB-KW"/>
</dbReference>
<dbReference type="OMA" id="MARHETV"/>
<dbReference type="EMBL" id="CDSF01000079">
    <property type="protein sequence ID" value="CEO97590.1"/>
    <property type="molecule type" value="Genomic_DNA"/>
</dbReference>
<gene>
    <name evidence="4" type="ORF">PBRA_000935</name>
</gene>
<dbReference type="AlphaFoldDB" id="A0A0G4IQR3"/>
<dbReference type="Proteomes" id="UP000039324">
    <property type="component" value="Unassembled WGS sequence"/>
</dbReference>
<evidence type="ECO:0000313" key="4">
    <source>
        <dbReference type="EMBL" id="CEO97590.1"/>
    </source>
</evidence>
<evidence type="ECO:0000256" key="1">
    <source>
        <dbReference type="ARBA" id="ARBA00001968"/>
    </source>
</evidence>
<reference evidence="4 5" key="1">
    <citation type="submission" date="2015-02" db="EMBL/GenBank/DDBJ databases">
        <authorList>
            <person name="Chooi Y.-H."/>
        </authorList>
    </citation>
    <scope>NUCLEOTIDE SEQUENCE [LARGE SCALE GENOMIC DNA]</scope>
    <source>
        <strain evidence="4">E3</strain>
    </source>
</reference>
<evidence type="ECO:0000313" key="5">
    <source>
        <dbReference type="Proteomes" id="UP000039324"/>
    </source>
</evidence>
<comment type="cofactor">
    <cofactor evidence="1">
        <name>a divalent metal cation</name>
        <dbReference type="ChEBI" id="CHEBI:60240"/>
    </cofactor>
</comment>
<feature type="domain" description="DDE Tnp4" evidence="3">
    <location>
        <begin position="139"/>
        <end position="272"/>
    </location>
</feature>
<accession>A0A0G4IQR3</accession>
<name>A0A0G4IQR3_PLABS</name>
<keyword evidence="5" id="KW-1185">Reference proteome</keyword>
<dbReference type="InterPro" id="IPR027806">
    <property type="entry name" value="HARBI1_dom"/>
</dbReference>
<sequence>MVMGDAAMFISLARPVIGVRRASIDSPYFRRKFKAFFAISLRGCLRIWLDVRFAGPERPSHQHLLWALHMLKQYPTEEIGCRVFGVTEKTYRHWTWLIIKRIARLDYIQWERRFENWEETVPSCSVDGVDFWVPESHPFSRGDYSHKLNHAGLRYHVALALGTSFIVHVAGGVRAGSWPDLRLARECLVPLLRPGEMVAADRGYRDGALYFLTPVNRPISLWQRRLNRSIRLIQARHEHVNKRLDDFSVLGEMFRHSRRQHRLAFAACAMLTQVNLIEEPLVDVRILLRRRQ</sequence>
<dbReference type="OrthoDB" id="2142338at2759"/>